<organism evidence="1 2">
    <name type="scientific">Castilleja foliolosa</name>
    <dbReference type="NCBI Taxonomy" id="1961234"/>
    <lineage>
        <taxon>Eukaryota</taxon>
        <taxon>Viridiplantae</taxon>
        <taxon>Streptophyta</taxon>
        <taxon>Embryophyta</taxon>
        <taxon>Tracheophyta</taxon>
        <taxon>Spermatophyta</taxon>
        <taxon>Magnoliopsida</taxon>
        <taxon>eudicotyledons</taxon>
        <taxon>Gunneridae</taxon>
        <taxon>Pentapetalae</taxon>
        <taxon>asterids</taxon>
        <taxon>lamiids</taxon>
        <taxon>Lamiales</taxon>
        <taxon>Orobanchaceae</taxon>
        <taxon>Pedicularideae</taxon>
        <taxon>Castillejinae</taxon>
        <taxon>Castilleja</taxon>
    </lineage>
</organism>
<reference evidence="2" key="1">
    <citation type="journal article" date="2024" name="IScience">
        <title>Strigolactones Initiate the Formation of Haustorium-like Structures in Castilleja.</title>
        <authorList>
            <person name="Buerger M."/>
            <person name="Peterson D."/>
            <person name="Chory J."/>
        </authorList>
    </citation>
    <scope>NUCLEOTIDE SEQUENCE [LARGE SCALE GENOMIC DNA]</scope>
</reference>
<dbReference type="Proteomes" id="UP001632038">
    <property type="component" value="Unassembled WGS sequence"/>
</dbReference>
<comment type="caution">
    <text evidence="1">The sequence shown here is derived from an EMBL/GenBank/DDBJ whole genome shotgun (WGS) entry which is preliminary data.</text>
</comment>
<gene>
    <name evidence="1" type="ORF">CASFOL_038452</name>
</gene>
<dbReference type="PANTHER" id="PTHR35463:SF11">
    <property type="entry name" value="TRANSMEMBRANE PROTEIN"/>
    <property type="match status" value="1"/>
</dbReference>
<evidence type="ECO:0000313" key="2">
    <source>
        <dbReference type="Proteomes" id="UP001632038"/>
    </source>
</evidence>
<proteinExistence type="predicted"/>
<evidence type="ECO:0000313" key="1">
    <source>
        <dbReference type="EMBL" id="KAL3618131.1"/>
    </source>
</evidence>
<accession>A0ABD3BM87</accession>
<protein>
    <submittedName>
        <fullName evidence="1">Uncharacterized protein</fullName>
    </submittedName>
</protein>
<sequence length="142" mass="15900">MDIIKYPTTRSKLAFLIIITCFFIQAYAESRMPIIDAAKALFSLPTAYDCWIQKVRALFFRIGNPYFPPPTSFGGREDERTGKQGTTDKFKEAAVKSLDKSKATVEDSAKAAARLAEEAVDKTVKKLKRTLSTANQNREAEL</sequence>
<keyword evidence="2" id="KW-1185">Reference proteome</keyword>
<dbReference type="EMBL" id="JAVIJP010000081">
    <property type="protein sequence ID" value="KAL3618131.1"/>
    <property type="molecule type" value="Genomic_DNA"/>
</dbReference>
<dbReference type="PANTHER" id="PTHR35463">
    <property type="entry name" value="TRANSMEMBRANE PROTEIN"/>
    <property type="match status" value="1"/>
</dbReference>
<dbReference type="AlphaFoldDB" id="A0ABD3BM87"/>
<name>A0ABD3BM87_9LAMI</name>